<keyword evidence="2" id="KW-0106">Calcium</keyword>
<accession>A0A1V9YAX2</accession>
<dbReference type="AlphaFoldDB" id="A0A1V9YAX2"/>
<dbReference type="SMART" id="SM00239">
    <property type="entry name" value="C2"/>
    <property type="match status" value="1"/>
</dbReference>
<dbReference type="PROSITE" id="PS50004">
    <property type="entry name" value="C2"/>
    <property type="match status" value="1"/>
</dbReference>
<evidence type="ECO:0000256" key="2">
    <source>
        <dbReference type="ARBA" id="ARBA00022837"/>
    </source>
</evidence>
<dbReference type="SUPFAM" id="SSF49562">
    <property type="entry name" value="C2 domain (Calcium/lipid-binding domain, CaLB)"/>
    <property type="match status" value="1"/>
</dbReference>
<dbReference type="InterPro" id="IPR000008">
    <property type="entry name" value="C2_dom"/>
</dbReference>
<evidence type="ECO:0000313" key="5">
    <source>
        <dbReference type="Proteomes" id="UP000243579"/>
    </source>
</evidence>
<evidence type="ECO:0000313" key="4">
    <source>
        <dbReference type="EMBL" id="OQR82839.1"/>
    </source>
</evidence>
<dbReference type="Gene3D" id="2.60.40.150">
    <property type="entry name" value="C2 domain"/>
    <property type="match status" value="1"/>
</dbReference>
<keyword evidence="1" id="KW-0479">Metal-binding</keyword>
<dbReference type="Proteomes" id="UP000243579">
    <property type="component" value="Unassembled WGS sequence"/>
</dbReference>
<keyword evidence="5" id="KW-1185">Reference proteome</keyword>
<dbReference type="OrthoDB" id="270970at2759"/>
<organism evidence="4 5">
    <name type="scientific">Achlya hypogyna</name>
    <name type="common">Oomycete</name>
    <name type="synonym">Protoachlya hypogyna</name>
    <dbReference type="NCBI Taxonomy" id="1202772"/>
    <lineage>
        <taxon>Eukaryota</taxon>
        <taxon>Sar</taxon>
        <taxon>Stramenopiles</taxon>
        <taxon>Oomycota</taxon>
        <taxon>Saprolegniomycetes</taxon>
        <taxon>Saprolegniales</taxon>
        <taxon>Achlyaceae</taxon>
        <taxon>Achlya</taxon>
    </lineage>
</organism>
<dbReference type="PANTHER" id="PTHR45911">
    <property type="entry name" value="C2 DOMAIN-CONTAINING PROTEIN"/>
    <property type="match status" value="1"/>
</dbReference>
<protein>
    <submittedName>
        <fullName evidence="4">C2 domain-containing protein</fullName>
    </submittedName>
</protein>
<dbReference type="GO" id="GO:0046872">
    <property type="term" value="F:metal ion binding"/>
    <property type="evidence" value="ECO:0007669"/>
    <property type="project" value="UniProtKB-KW"/>
</dbReference>
<evidence type="ECO:0000256" key="1">
    <source>
        <dbReference type="ARBA" id="ARBA00022723"/>
    </source>
</evidence>
<sequence length="262" mass="29676">MFKFGQRIEHHAHEPMRQVRIVLEQANGLPKGDISMFGGTSDPYVVLSIADRRWQSPVCMKTCDPHWSNLECDFSLTVSEVAAKPILRVEVWDFDSVTPDDLLGTVEIDISDPALLGPNVFTLTPAPEFAHCPPGRIALDISVGTPSTTYTVSVWENERWSHTHREWSKDHLSSSDRPAWFAGPERGGKDFKDAIPEVPEGYKTKGAWMFHPMAGTEEGWLYGHGFSGPWHQEKAIHHTVRTRQWLNEYHDHSSDDDACHHL</sequence>
<name>A0A1V9YAX2_ACHHY</name>
<proteinExistence type="predicted"/>
<comment type="caution">
    <text evidence="4">The sequence shown here is derived from an EMBL/GenBank/DDBJ whole genome shotgun (WGS) entry which is preliminary data.</text>
</comment>
<dbReference type="Pfam" id="PF00168">
    <property type="entry name" value="C2"/>
    <property type="match status" value="1"/>
</dbReference>
<dbReference type="EMBL" id="JNBR01002414">
    <property type="protein sequence ID" value="OQR82839.1"/>
    <property type="molecule type" value="Genomic_DNA"/>
</dbReference>
<reference evidence="4 5" key="1">
    <citation type="journal article" date="2014" name="Genome Biol. Evol.">
        <title>The secreted proteins of Achlya hypogyna and Thraustotheca clavata identify the ancestral oomycete secretome and reveal gene acquisitions by horizontal gene transfer.</title>
        <authorList>
            <person name="Misner I."/>
            <person name="Blouin N."/>
            <person name="Leonard G."/>
            <person name="Richards T.A."/>
            <person name="Lane C.E."/>
        </authorList>
    </citation>
    <scope>NUCLEOTIDE SEQUENCE [LARGE SCALE GENOMIC DNA]</scope>
    <source>
        <strain evidence="4 5">ATCC 48635</strain>
    </source>
</reference>
<dbReference type="InterPro" id="IPR035892">
    <property type="entry name" value="C2_domain_sf"/>
</dbReference>
<evidence type="ECO:0000259" key="3">
    <source>
        <dbReference type="PROSITE" id="PS50004"/>
    </source>
</evidence>
<gene>
    <name evidence="4" type="ORF">ACHHYP_15451</name>
</gene>
<feature type="domain" description="C2" evidence="3">
    <location>
        <begin position="1"/>
        <end position="123"/>
    </location>
</feature>
<dbReference type="STRING" id="1202772.A0A1V9YAX2"/>
<dbReference type="CDD" id="cd00030">
    <property type="entry name" value="C2"/>
    <property type="match status" value="1"/>
</dbReference>